<proteinExistence type="predicted"/>
<organism evidence="1 2">
    <name type="scientific">Treponema pedis str. T A4</name>
    <dbReference type="NCBI Taxonomy" id="1291379"/>
    <lineage>
        <taxon>Bacteria</taxon>
        <taxon>Pseudomonadati</taxon>
        <taxon>Spirochaetota</taxon>
        <taxon>Spirochaetia</taxon>
        <taxon>Spirochaetales</taxon>
        <taxon>Treponemataceae</taxon>
        <taxon>Treponema</taxon>
    </lineage>
</organism>
<evidence type="ECO:0000313" key="2">
    <source>
        <dbReference type="Proteomes" id="UP000015620"/>
    </source>
</evidence>
<protein>
    <submittedName>
        <fullName evidence="1">Uncharacterized protein</fullName>
    </submittedName>
</protein>
<dbReference type="KEGG" id="tped:TPE_2672"/>
<dbReference type="STRING" id="1291379.TPE_2672"/>
<accession>S6A987</accession>
<reference evidence="1 2" key="1">
    <citation type="journal article" date="2013" name="PLoS ONE">
        <title>Genome-Wide Relatedness of Treponema pedis, from Gingiva and Necrotic Skin Lesions of Pigs, with the Human Oral Pathogen Treponema denticola.</title>
        <authorList>
            <person name="Svartstrom O."/>
            <person name="Mushtaq M."/>
            <person name="Pringle M."/>
            <person name="Segerman B."/>
        </authorList>
    </citation>
    <scope>NUCLEOTIDE SEQUENCE [LARGE SCALE GENOMIC DNA]</scope>
    <source>
        <strain evidence="1">T A4</strain>
    </source>
</reference>
<keyword evidence="2" id="KW-1185">Reference proteome</keyword>
<dbReference type="Proteomes" id="UP000015620">
    <property type="component" value="Chromosome"/>
</dbReference>
<dbReference type="EMBL" id="CP004120">
    <property type="protein sequence ID" value="AGT45144.1"/>
    <property type="molecule type" value="Genomic_DNA"/>
</dbReference>
<evidence type="ECO:0000313" key="1">
    <source>
        <dbReference type="EMBL" id="AGT45144.1"/>
    </source>
</evidence>
<name>S6A987_9SPIR</name>
<dbReference type="PATRIC" id="fig|1291379.3.peg.2645"/>
<dbReference type="AlphaFoldDB" id="S6A987"/>
<gene>
    <name evidence="1" type="ORF">TPE_2672</name>
</gene>
<sequence>MPKGKLARFFNKYISKYRKIQAYINSNADYQLCNKPRIT</sequence>
<dbReference type="HOGENOM" id="CLU_3318697_0_0_12"/>